<dbReference type="SUPFAM" id="SSF54160">
    <property type="entry name" value="Chromo domain-like"/>
    <property type="match status" value="1"/>
</dbReference>
<dbReference type="AlphaFoldDB" id="A0AA39RQ26"/>
<evidence type="ECO:0000259" key="1">
    <source>
        <dbReference type="Pfam" id="PF00385"/>
    </source>
</evidence>
<dbReference type="InterPro" id="IPR005162">
    <property type="entry name" value="Retrotrans_gag_dom"/>
</dbReference>
<dbReference type="InterPro" id="IPR023780">
    <property type="entry name" value="Chromo_domain"/>
</dbReference>
<evidence type="ECO:0000313" key="4">
    <source>
        <dbReference type="Proteomes" id="UP001168877"/>
    </source>
</evidence>
<evidence type="ECO:0000259" key="2">
    <source>
        <dbReference type="Pfam" id="PF03732"/>
    </source>
</evidence>
<dbReference type="Pfam" id="PF03732">
    <property type="entry name" value="Retrotrans_gag"/>
    <property type="match status" value="1"/>
</dbReference>
<name>A0AA39RQ26_ACESA</name>
<protein>
    <recommendedName>
        <fullName evidence="5">Retrotransposon gag domain-containing protein</fullName>
    </recommendedName>
</protein>
<keyword evidence="4" id="KW-1185">Reference proteome</keyword>
<accession>A0AA39RQ26</accession>
<dbReference type="Gene3D" id="2.40.50.40">
    <property type="match status" value="1"/>
</dbReference>
<dbReference type="Pfam" id="PF00385">
    <property type="entry name" value="Chromo"/>
    <property type="match status" value="1"/>
</dbReference>
<feature type="domain" description="Chromo" evidence="1">
    <location>
        <begin position="87"/>
        <end position="132"/>
    </location>
</feature>
<gene>
    <name evidence="3" type="ORF">LWI29_005664</name>
</gene>
<dbReference type="EMBL" id="JAUESC010000385">
    <property type="protein sequence ID" value="KAK0578134.1"/>
    <property type="molecule type" value="Genomic_DNA"/>
</dbReference>
<organism evidence="3 4">
    <name type="scientific">Acer saccharum</name>
    <name type="common">Sugar maple</name>
    <dbReference type="NCBI Taxonomy" id="4024"/>
    <lineage>
        <taxon>Eukaryota</taxon>
        <taxon>Viridiplantae</taxon>
        <taxon>Streptophyta</taxon>
        <taxon>Embryophyta</taxon>
        <taxon>Tracheophyta</taxon>
        <taxon>Spermatophyta</taxon>
        <taxon>Magnoliopsida</taxon>
        <taxon>eudicotyledons</taxon>
        <taxon>Gunneridae</taxon>
        <taxon>Pentapetalae</taxon>
        <taxon>rosids</taxon>
        <taxon>malvids</taxon>
        <taxon>Sapindales</taxon>
        <taxon>Sapindaceae</taxon>
        <taxon>Hippocastanoideae</taxon>
        <taxon>Acereae</taxon>
        <taxon>Acer</taxon>
    </lineage>
</organism>
<reference evidence="3" key="1">
    <citation type="journal article" date="2022" name="Plant J.">
        <title>Strategies of tolerance reflected in two North American maple genomes.</title>
        <authorList>
            <person name="McEvoy S.L."/>
            <person name="Sezen U.U."/>
            <person name="Trouern-Trend A."/>
            <person name="McMahon S.M."/>
            <person name="Schaberg P.G."/>
            <person name="Yang J."/>
            <person name="Wegrzyn J.L."/>
            <person name="Swenson N.G."/>
        </authorList>
    </citation>
    <scope>NUCLEOTIDE SEQUENCE</scope>
    <source>
        <strain evidence="3">NS2018</strain>
    </source>
</reference>
<feature type="domain" description="Retrotransposon gag" evidence="2">
    <location>
        <begin position="4"/>
        <end position="64"/>
    </location>
</feature>
<comment type="caution">
    <text evidence="3">The sequence shown here is derived from an EMBL/GenBank/DDBJ whole genome shotgun (WGS) entry which is preliminary data.</text>
</comment>
<dbReference type="InterPro" id="IPR016197">
    <property type="entry name" value="Chromo-like_dom_sf"/>
</dbReference>
<sequence>MIVAAAYLTGDTIPWYQWLERTIGNLTWVQFTKALATRFGKLEEADPGGALSKLRQNGTVKEYQLGARTQPLQQLPDGSNSAIWEWKPEAILSRGAFKRDNRAVTKLLVQWQNLPKDEATWEDYYDFVVCFPDFQLEDKLP</sequence>
<evidence type="ECO:0000313" key="3">
    <source>
        <dbReference type="EMBL" id="KAK0578134.1"/>
    </source>
</evidence>
<proteinExistence type="predicted"/>
<evidence type="ECO:0008006" key="5">
    <source>
        <dbReference type="Google" id="ProtNLM"/>
    </source>
</evidence>
<dbReference type="Proteomes" id="UP001168877">
    <property type="component" value="Unassembled WGS sequence"/>
</dbReference>
<reference evidence="3" key="2">
    <citation type="submission" date="2023-06" db="EMBL/GenBank/DDBJ databases">
        <authorList>
            <person name="Swenson N.G."/>
            <person name="Wegrzyn J.L."/>
            <person name="Mcevoy S.L."/>
        </authorList>
    </citation>
    <scope>NUCLEOTIDE SEQUENCE</scope>
    <source>
        <strain evidence="3">NS2018</strain>
        <tissue evidence="3">Leaf</tissue>
    </source>
</reference>